<dbReference type="GeneID" id="92095622"/>
<dbReference type="PANTHER" id="PTHR12482:SF65">
    <property type="entry name" value="ESTERASE, PUTATIVE (AFU_ORTHOLOGUE AFUA_3G12320)-RELATED"/>
    <property type="match status" value="1"/>
</dbReference>
<feature type="transmembrane region" description="Helical" evidence="4">
    <location>
        <begin position="303"/>
        <end position="323"/>
    </location>
</feature>
<dbReference type="PANTHER" id="PTHR12482">
    <property type="entry name" value="LIPASE ROG1-RELATED-RELATED"/>
    <property type="match status" value="1"/>
</dbReference>
<keyword evidence="4" id="KW-0812">Transmembrane</keyword>
<evidence type="ECO:0000259" key="5">
    <source>
        <dbReference type="Pfam" id="PF05057"/>
    </source>
</evidence>
<accession>A0ABR1TRZ7</accession>
<sequence length="470" mass="53402">MDYSGGSIKADHLCVVVHGVSIRYPLTASRSAKLHGVTKIRDRSLTAIACAQLWGNPNHMKTVAKTLRDAYTDDELYILLAKRNSGSSTYDGIERGGERVCEEIQEEIKKIKANGGNITKLSVVGYSLGGLVSRYAVGLLHAKGILDELRPMNFTTFASPHLGVRSPLRGWHNHVWNVLGARTLSMSGRQLFTIDNFRDTGKPLLSVMADPDSIFMEALARFKRKTLYANIAHDRSVPYYTACMARTDPYRDLERVKFNYVPGYEEVVLDPINPVRPSLKPDGVTLESLTNKGLWYLKNAPKITLITVLVPIAIIGFLINSVIQNSRSSKRIKLYESGLAGIEPGKYRVPIMMQELRQRVEGAYEDINNSQHQEYLASSDDENDRELNERDRKTLARERRMSHPQWPTLALAPYQFDMINQLDSLGWHKYPVYLRKNHHTHAAIIVRMEKPSFVEGYTVMKHWIKEEFLM</sequence>
<evidence type="ECO:0000256" key="4">
    <source>
        <dbReference type="SAM" id="Phobius"/>
    </source>
</evidence>
<dbReference type="InterPro" id="IPR007751">
    <property type="entry name" value="DUF676_lipase-like"/>
</dbReference>
<gene>
    <name evidence="6" type="ORF">PG994_011150</name>
</gene>
<dbReference type="SUPFAM" id="SSF53474">
    <property type="entry name" value="alpha/beta-Hydrolases"/>
    <property type="match status" value="1"/>
</dbReference>
<evidence type="ECO:0000313" key="6">
    <source>
        <dbReference type="EMBL" id="KAK8049420.1"/>
    </source>
</evidence>
<organism evidence="6 7">
    <name type="scientific">Apiospora phragmitis</name>
    <dbReference type="NCBI Taxonomy" id="2905665"/>
    <lineage>
        <taxon>Eukaryota</taxon>
        <taxon>Fungi</taxon>
        <taxon>Dikarya</taxon>
        <taxon>Ascomycota</taxon>
        <taxon>Pezizomycotina</taxon>
        <taxon>Sordariomycetes</taxon>
        <taxon>Xylariomycetidae</taxon>
        <taxon>Amphisphaeriales</taxon>
        <taxon>Apiosporaceae</taxon>
        <taxon>Apiospora</taxon>
    </lineage>
</organism>
<evidence type="ECO:0000256" key="1">
    <source>
        <dbReference type="ARBA" id="ARBA00007920"/>
    </source>
</evidence>
<dbReference type="RefSeq" id="XP_066711669.1">
    <property type="nucleotide sequence ID" value="XM_066862559.1"/>
</dbReference>
<name>A0ABR1TRZ7_9PEZI</name>
<keyword evidence="4" id="KW-0472">Membrane</keyword>
<keyword evidence="4" id="KW-1133">Transmembrane helix</keyword>
<keyword evidence="7" id="KW-1185">Reference proteome</keyword>
<proteinExistence type="inferred from homology"/>
<dbReference type="Gene3D" id="3.40.50.1820">
    <property type="entry name" value="alpha/beta hydrolase"/>
    <property type="match status" value="1"/>
</dbReference>
<dbReference type="InterPro" id="IPR029058">
    <property type="entry name" value="AB_hydrolase_fold"/>
</dbReference>
<dbReference type="Pfam" id="PF05057">
    <property type="entry name" value="DUF676"/>
    <property type="match status" value="1"/>
</dbReference>
<dbReference type="Proteomes" id="UP001480595">
    <property type="component" value="Unassembled WGS sequence"/>
</dbReference>
<reference evidence="6 7" key="1">
    <citation type="submission" date="2023-01" db="EMBL/GenBank/DDBJ databases">
        <title>Analysis of 21 Apiospora genomes using comparative genomics revels a genus with tremendous synthesis potential of carbohydrate active enzymes and secondary metabolites.</title>
        <authorList>
            <person name="Sorensen T."/>
        </authorList>
    </citation>
    <scope>NUCLEOTIDE SEQUENCE [LARGE SCALE GENOMIC DNA]</scope>
    <source>
        <strain evidence="6 7">CBS 135458</strain>
    </source>
</reference>
<comment type="similarity">
    <text evidence="1">Belongs to the putative lipase ROG1 family.</text>
</comment>
<feature type="compositionally biased region" description="Basic and acidic residues" evidence="3">
    <location>
        <begin position="385"/>
        <end position="399"/>
    </location>
</feature>
<feature type="region of interest" description="Disordered" evidence="3">
    <location>
        <begin position="373"/>
        <end position="399"/>
    </location>
</feature>
<keyword evidence="2" id="KW-0442">Lipid degradation</keyword>
<comment type="caution">
    <text evidence="6">The sequence shown here is derived from an EMBL/GenBank/DDBJ whole genome shotgun (WGS) entry which is preliminary data.</text>
</comment>
<evidence type="ECO:0000256" key="3">
    <source>
        <dbReference type="SAM" id="MobiDB-lite"/>
    </source>
</evidence>
<evidence type="ECO:0000256" key="2">
    <source>
        <dbReference type="ARBA" id="ARBA00022963"/>
    </source>
</evidence>
<keyword evidence="2" id="KW-0443">Lipid metabolism</keyword>
<dbReference type="InterPro" id="IPR044294">
    <property type="entry name" value="Lipase-like"/>
</dbReference>
<dbReference type="EMBL" id="JAQQWL010000011">
    <property type="protein sequence ID" value="KAK8049420.1"/>
    <property type="molecule type" value="Genomic_DNA"/>
</dbReference>
<evidence type="ECO:0000313" key="7">
    <source>
        <dbReference type="Proteomes" id="UP001480595"/>
    </source>
</evidence>
<feature type="domain" description="DUF676" evidence="5">
    <location>
        <begin position="53"/>
        <end position="241"/>
    </location>
</feature>
<protein>
    <submittedName>
        <fullName evidence="6">Serine esterase-domain-containing protein</fullName>
    </submittedName>
</protein>